<dbReference type="InterPro" id="IPR011949">
    <property type="entry name" value="HAD-SF_hydro_IA_REG-2-like"/>
</dbReference>
<dbReference type="Proteomes" id="UP001306508">
    <property type="component" value="Unassembled WGS sequence"/>
</dbReference>
<dbReference type="Gene3D" id="3.40.50.1000">
    <property type="entry name" value="HAD superfamily/HAD-like"/>
    <property type="match status" value="1"/>
</dbReference>
<evidence type="ECO:0000313" key="2">
    <source>
        <dbReference type="Proteomes" id="UP001306508"/>
    </source>
</evidence>
<dbReference type="SFLD" id="SFLDS00003">
    <property type="entry name" value="Haloacid_Dehalogenase"/>
    <property type="match status" value="1"/>
</dbReference>
<reference evidence="2" key="1">
    <citation type="submission" date="2023-07" db="EMBL/GenBank/DDBJ databases">
        <title>A draft genome of Kazachstania heterogenica Y-27499.</title>
        <authorList>
            <person name="Donic C."/>
            <person name="Kralova J.S."/>
            <person name="Fidel L."/>
            <person name="Ben-Dor S."/>
            <person name="Jung S."/>
        </authorList>
    </citation>
    <scope>NUCLEOTIDE SEQUENCE [LARGE SCALE GENOMIC DNA]</scope>
    <source>
        <strain evidence="2">Y27499</strain>
    </source>
</reference>
<dbReference type="SFLD" id="SFLDG01129">
    <property type="entry name" value="C1.5:_HAD__Beta-PGM__Phosphata"/>
    <property type="match status" value="1"/>
</dbReference>
<sequence>MTFPKKYSISESIQTIKPLLPPKLITFDAYNTLYCSSIPVLEQYASIARKYGIIIDPNNLVKRFPECFKKLTKIHPNYGKYTNITGDEWWSILIKDLFQPHDVPQDMISEIVTHFKTKKAYSTYPDIIEFIKAIKLKYPDIILGVISNTDPAVYDLLKNLNLFQYFTPYTYFSYDLEISKPNPKIFDYVINDVLKKNPEITNGLLDRQSLLKHCWHIGDEIEKDMLAAENAGWNGILVDRLDKHGYLGDYSSKRSMTEHELLLDKIDQHVQNIWEICHAKDWFVQLNERTFVVPNIRVVKHIFLQE</sequence>
<dbReference type="InterPro" id="IPR023214">
    <property type="entry name" value="HAD_sf"/>
</dbReference>
<dbReference type="InterPro" id="IPR051828">
    <property type="entry name" value="HAD-like_hydrolase_domain"/>
</dbReference>
<dbReference type="Pfam" id="PF00702">
    <property type="entry name" value="Hydrolase"/>
    <property type="match status" value="1"/>
</dbReference>
<dbReference type="Gene3D" id="1.10.150.720">
    <property type="entry name" value="Haloacid dehalogenase-like hydrolase"/>
    <property type="match status" value="1"/>
</dbReference>
<gene>
    <name evidence="1" type="ORF">RI543_003149</name>
</gene>
<dbReference type="GO" id="GO:0005634">
    <property type="term" value="C:nucleus"/>
    <property type="evidence" value="ECO:0007669"/>
    <property type="project" value="TreeGrafter"/>
</dbReference>
<keyword evidence="2" id="KW-1185">Reference proteome</keyword>
<dbReference type="PANTHER" id="PTHR46191:SF2">
    <property type="entry name" value="HALOACID DEHALOGENASE-LIKE HYDROLASE DOMAIN-CONTAINING PROTEIN 3"/>
    <property type="match status" value="1"/>
</dbReference>
<dbReference type="AlphaFoldDB" id="A0AAN8A7V9"/>
<dbReference type="InterPro" id="IPR036412">
    <property type="entry name" value="HAD-like_sf"/>
</dbReference>
<comment type="caution">
    <text evidence="1">The sequence shown here is derived from an EMBL/GenBank/DDBJ whole genome shotgun (WGS) entry which is preliminary data.</text>
</comment>
<accession>A0AAN8A7V9</accession>
<proteinExistence type="predicted"/>
<dbReference type="EMBL" id="JAWIZZ010000047">
    <property type="protein sequence ID" value="KAK5779261.1"/>
    <property type="molecule type" value="Genomic_DNA"/>
</dbReference>
<evidence type="ECO:0000313" key="1">
    <source>
        <dbReference type="EMBL" id="KAK5779261.1"/>
    </source>
</evidence>
<organism evidence="1 2">
    <name type="scientific">Arxiozyma heterogenica</name>
    <dbReference type="NCBI Taxonomy" id="278026"/>
    <lineage>
        <taxon>Eukaryota</taxon>
        <taxon>Fungi</taxon>
        <taxon>Dikarya</taxon>
        <taxon>Ascomycota</taxon>
        <taxon>Saccharomycotina</taxon>
        <taxon>Saccharomycetes</taxon>
        <taxon>Saccharomycetales</taxon>
        <taxon>Saccharomycetaceae</taxon>
        <taxon>Arxiozyma</taxon>
    </lineage>
</organism>
<dbReference type="NCBIfam" id="TIGR02252">
    <property type="entry name" value="DREG-2"/>
    <property type="match status" value="1"/>
</dbReference>
<dbReference type="PANTHER" id="PTHR46191">
    <property type="match status" value="1"/>
</dbReference>
<dbReference type="InterPro" id="IPR044924">
    <property type="entry name" value="HAD-SF_hydro_IA_REG-2-like_cap"/>
</dbReference>
<name>A0AAN8A7V9_9SACH</name>
<dbReference type="SUPFAM" id="SSF56784">
    <property type="entry name" value="HAD-like"/>
    <property type="match status" value="1"/>
</dbReference>
<protein>
    <submittedName>
        <fullName evidence="1">Uncharacterized protein</fullName>
    </submittedName>
</protein>